<dbReference type="AlphaFoldDB" id="A0A9Q0DBN1"/>
<proteinExistence type="predicted"/>
<evidence type="ECO:0000313" key="1">
    <source>
        <dbReference type="EMBL" id="KAJ3585262.1"/>
    </source>
</evidence>
<accession>A0A9Q0DBN1</accession>
<name>A0A9Q0DBN1_9TELE</name>
<keyword evidence="2" id="KW-1185">Reference proteome</keyword>
<dbReference type="EMBL" id="JANIIK010000118">
    <property type="protein sequence ID" value="KAJ3585262.1"/>
    <property type="molecule type" value="Genomic_DNA"/>
</dbReference>
<organism evidence="1 2">
    <name type="scientific">Muraenolepis orangiensis</name>
    <name type="common">Patagonian moray cod</name>
    <dbReference type="NCBI Taxonomy" id="630683"/>
    <lineage>
        <taxon>Eukaryota</taxon>
        <taxon>Metazoa</taxon>
        <taxon>Chordata</taxon>
        <taxon>Craniata</taxon>
        <taxon>Vertebrata</taxon>
        <taxon>Euteleostomi</taxon>
        <taxon>Actinopterygii</taxon>
        <taxon>Neopterygii</taxon>
        <taxon>Teleostei</taxon>
        <taxon>Neoteleostei</taxon>
        <taxon>Acanthomorphata</taxon>
        <taxon>Zeiogadaria</taxon>
        <taxon>Gadariae</taxon>
        <taxon>Gadiformes</taxon>
        <taxon>Muraenolepidoidei</taxon>
        <taxon>Muraenolepididae</taxon>
        <taxon>Muraenolepis</taxon>
    </lineage>
</organism>
<sequence>MGLAGVSRGSRPSALLWTRAAPQNGSPSGIHHRRVIGRYGPGSPEVQTLIASSGGPTREDMLSPALGFILTL</sequence>
<comment type="caution">
    <text evidence="1">The sequence shown here is derived from an EMBL/GenBank/DDBJ whole genome shotgun (WGS) entry which is preliminary data.</text>
</comment>
<evidence type="ECO:0000313" key="2">
    <source>
        <dbReference type="Proteomes" id="UP001148018"/>
    </source>
</evidence>
<reference evidence="1" key="1">
    <citation type="submission" date="2022-07" db="EMBL/GenBank/DDBJ databases">
        <title>Chromosome-level genome of Muraenolepis orangiensis.</title>
        <authorList>
            <person name="Kim J."/>
        </authorList>
    </citation>
    <scope>NUCLEOTIDE SEQUENCE</scope>
    <source>
        <strain evidence="1">KU_S4_2022</strain>
        <tissue evidence="1">Muscle</tissue>
    </source>
</reference>
<protein>
    <submittedName>
        <fullName evidence="1">Uncharacterized protein</fullName>
    </submittedName>
</protein>
<dbReference type="Proteomes" id="UP001148018">
    <property type="component" value="Unassembled WGS sequence"/>
</dbReference>
<gene>
    <name evidence="1" type="ORF">NHX12_013983</name>
</gene>